<dbReference type="EMBL" id="WJXA01000004">
    <property type="protein sequence ID" value="KAF7145981.1"/>
    <property type="molecule type" value="Genomic_DNA"/>
</dbReference>
<dbReference type="Proteomes" id="UP000626092">
    <property type="component" value="Unassembled WGS sequence"/>
</dbReference>
<accession>A0A834H2U7</accession>
<sequence>MNKRSCSAKLFFYDLHGNGAKVQVMASVQDMTNARVSELDKAEFSKLHSGVKRGDVVGVIGYPGLEFCWLL</sequence>
<dbReference type="GO" id="GO:0006430">
    <property type="term" value="P:lysyl-tRNA aminoacylation"/>
    <property type="evidence" value="ECO:0007669"/>
    <property type="project" value="TreeGrafter"/>
</dbReference>
<keyword evidence="3" id="KW-1185">Reference proteome</keyword>
<dbReference type="GO" id="GO:0005829">
    <property type="term" value="C:cytosol"/>
    <property type="evidence" value="ECO:0007669"/>
    <property type="project" value="TreeGrafter"/>
</dbReference>
<dbReference type="GO" id="GO:0000049">
    <property type="term" value="F:tRNA binding"/>
    <property type="evidence" value="ECO:0007669"/>
    <property type="project" value="TreeGrafter"/>
</dbReference>
<evidence type="ECO:0000256" key="1">
    <source>
        <dbReference type="ARBA" id="ARBA00022741"/>
    </source>
</evidence>
<dbReference type="SUPFAM" id="SSF50249">
    <property type="entry name" value="Nucleic acid-binding proteins"/>
    <property type="match status" value="1"/>
</dbReference>
<dbReference type="GO" id="GO:0004824">
    <property type="term" value="F:lysine-tRNA ligase activity"/>
    <property type="evidence" value="ECO:0007669"/>
    <property type="project" value="TreeGrafter"/>
</dbReference>
<proteinExistence type="predicted"/>
<comment type="caution">
    <text evidence="2">The sequence shown here is derived from an EMBL/GenBank/DDBJ whole genome shotgun (WGS) entry which is preliminary data.</text>
</comment>
<reference evidence="2" key="1">
    <citation type="submission" date="2019-11" db="EMBL/GenBank/DDBJ databases">
        <authorList>
            <person name="Liu Y."/>
            <person name="Hou J."/>
            <person name="Li T.-Q."/>
            <person name="Guan C.-H."/>
            <person name="Wu X."/>
            <person name="Wu H.-Z."/>
            <person name="Ling F."/>
            <person name="Zhang R."/>
            <person name="Shi X.-G."/>
            <person name="Ren J.-P."/>
            <person name="Chen E.-F."/>
            <person name="Sun J.-M."/>
        </authorList>
    </citation>
    <scope>NUCLEOTIDE SEQUENCE</scope>
    <source>
        <strain evidence="2">Adult_tree_wgs_1</strain>
        <tissue evidence="2">Leaves</tissue>
    </source>
</reference>
<dbReference type="Gene3D" id="2.40.50.140">
    <property type="entry name" value="Nucleic acid-binding proteins"/>
    <property type="match status" value="1"/>
</dbReference>
<keyword evidence="1" id="KW-0547">Nucleotide-binding</keyword>
<gene>
    <name evidence="2" type="ORF">RHSIM_Rhsim04G0222500</name>
</gene>
<dbReference type="AlphaFoldDB" id="A0A834H2U7"/>
<dbReference type="InterPro" id="IPR012340">
    <property type="entry name" value="NA-bd_OB-fold"/>
</dbReference>
<evidence type="ECO:0000313" key="3">
    <source>
        <dbReference type="Proteomes" id="UP000626092"/>
    </source>
</evidence>
<organism evidence="2 3">
    <name type="scientific">Rhododendron simsii</name>
    <name type="common">Sims's rhododendron</name>
    <dbReference type="NCBI Taxonomy" id="118357"/>
    <lineage>
        <taxon>Eukaryota</taxon>
        <taxon>Viridiplantae</taxon>
        <taxon>Streptophyta</taxon>
        <taxon>Embryophyta</taxon>
        <taxon>Tracheophyta</taxon>
        <taxon>Spermatophyta</taxon>
        <taxon>Magnoliopsida</taxon>
        <taxon>eudicotyledons</taxon>
        <taxon>Gunneridae</taxon>
        <taxon>Pentapetalae</taxon>
        <taxon>asterids</taxon>
        <taxon>Ericales</taxon>
        <taxon>Ericaceae</taxon>
        <taxon>Ericoideae</taxon>
        <taxon>Rhodoreae</taxon>
        <taxon>Rhododendron</taxon>
    </lineage>
</organism>
<dbReference type="OrthoDB" id="1713321at2759"/>
<evidence type="ECO:0000313" key="2">
    <source>
        <dbReference type="EMBL" id="KAF7145981.1"/>
    </source>
</evidence>
<dbReference type="PANTHER" id="PTHR42918:SF9">
    <property type="entry name" value="LYSINE--TRNA LIGASE"/>
    <property type="match status" value="1"/>
</dbReference>
<name>A0A834H2U7_RHOSS</name>
<dbReference type="PANTHER" id="PTHR42918">
    <property type="entry name" value="LYSYL-TRNA SYNTHETASE"/>
    <property type="match status" value="1"/>
</dbReference>
<protein>
    <submittedName>
        <fullName evidence="2">Uncharacterized protein</fullName>
    </submittedName>
</protein>